<dbReference type="Proteomes" id="UP000184608">
    <property type="component" value="Unassembled WGS sequence"/>
</dbReference>
<feature type="compositionally biased region" description="Polar residues" evidence="1">
    <location>
        <begin position="104"/>
        <end position="124"/>
    </location>
</feature>
<name>A0A1M6BKN9_9VIBR</name>
<dbReference type="STRING" id="1216006.VA7868_03823"/>
<feature type="compositionally biased region" description="Low complexity" evidence="1">
    <location>
        <begin position="80"/>
        <end position="90"/>
    </location>
</feature>
<feature type="domain" description="Bacterial toxin 43" evidence="2">
    <location>
        <begin position="787"/>
        <end position="898"/>
    </location>
</feature>
<gene>
    <name evidence="3" type="ORF">VA7868_03823</name>
</gene>
<organism evidence="3 4">
    <name type="scientific">Vibrio aerogenes CECT 7868</name>
    <dbReference type="NCBI Taxonomy" id="1216006"/>
    <lineage>
        <taxon>Bacteria</taxon>
        <taxon>Pseudomonadati</taxon>
        <taxon>Pseudomonadota</taxon>
        <taxon>Gammaproteobacteria</taxon>
        <taxon>Vibrionales</taxon>
        <taxon>Vibrionaceae</taxon>
        <taxon>Vibrio</taxon>
    </lineage>
</organism>
<evidence type="ECO:0000259" key="2">
    <source>
        <dbReference type="Pfam" id="PF15537"/>
    </source>
</evidence>
<dbReference type="EMBL" id="FQXZ01000042">
    <property type="protein sequence ID" value="SHI49350.1"/>
    <property type="molecule type" value="Genomic_DNA"/>
</dbReference>
<feature type="region of interest" description="Disordered" evidence="1">
    <location>
        <begin position="1"/>
        <end position="47"/>
    </location>
</feature>
<dbReference type="InterPro" id="IPR029106">
    <property type="entry name" value="Ntox43"/>
</dbReference>
<dbReference type="InterPro" id="IPR025157">
    <property type="entry name" value="Hemagglutinin_rpt"/>
</dbReference>
<proteinExistence type="predicted"/>
<feature type="compositionally biased region" description="Polar residues" evidence="1">
    <location>
        <begin position="29"/>
        <end position="47"/>
    </location>
</feature>
<protein>
    <recommendedName>
        <fullName evidence="2">Bacterial toxin 43 domain-containing protein</fullName>
    </recommendedName>
</protein>
<dbReference type="Pfam" id="PF15537">
    <property type="entry name" value="Ntox43"/>
    <property type="match status" value="1"/>
</dbReference>
<dbReference type="GO" id="GO:0003824">
    <property type="term" value="F:catalytic activity"/>
    <property type="evidence" value="ECO:0007669"/>
    <property type="project" value="UniProtKB-ARBA"/>
</dbReference>
<dbReference type="AlphaFoldDB" id="A0A1M6BKN9"/>
<sequence length="916" mass="96499">MTVYGATGGGINVNASYSRNENSDRSETHTNSTLNADNIQITSVGDTNAQGTTVRAEDELEMHVGGDLNVASVQDHHSSSSHGNSISGGVSLTGGQAAKGSHVMSDTSSAGTLTGVNGGFNVSNGRERSRDTVLTSLTSGGTAHITVGGNTDIKGATIATTDEDGKDTGQLTLQTGTLTYSDLSNTSYSSSMSAGLNTGVGIGQAVNEDTGETETTVSAGYNTSSAQLSNTSNYHKGKTLATIGQGNLIIGDEAGSDDTTALNRDVENSDTDLFTVERQQGNFNVSIDHRLYSEEGWNSIAEDAYRTMLAGSSVADVFTQESVAASDTAEHMDVVQKELDVELLVAKEHGDSTVSINNLDTATAAQKQKAINDYAAAYAQVFGISIDSALVIAVNKAMGGAHYSSGSGGSNIVINDAALKNAKEYMTTLAHEVTHGLESQGVIGSKGDQSENYAELIGSYGAENYAFALEHAGLGSLNTGNVNQHIGNNSALIQNNWNTVKDVPVSQLDFEMVQDGGYKRFAQLVSTEPALSDVTLGQMNQILDDAVYLMTYGAMANAPSSSDNKMAYVVDRLKEQGVSQNVLTFLYNNRYQLADYVIEADEGQKEAYNRALTNVMSMGIADLVRDPSGSERVNAIQETWDNAFTAAGVPSGAMGLAELGTDIAKLLVQKGVPSLSKTELIAAVKSWGIDITQASKQEMDNLYQNYVQGSSAAQIVKSEPLPNYTGGNGSFIAEGVTALDSPAYTSTSMVDSLSDNQLGLSIDVGDAGRLVDNFADDADFSDVGAGTVLAEKWSGSGLEAGVLGANSLSSSTQAIQNYYPKEGSIEFIFDTKSETFLVGKPKSGIAGLSPHQQLAHTIDANSSDVVGGMFRRGANGEIITNEFSGHFWENWNQEKRQQFQQTLKAHGIVVQHNEGM</sequence>
<accession>A0A1M6BKN9</accession>
<evidence type="ECO:0000256" key="1">
    <source>
        <dbReference type="SAM" id="MobiDB-lite"/>
    </source>
</evidence>
<keyword evidence="4" id="KW-1185">Reference proteome</keyword>
<dbReference type="Pfam" id="PF13332">
    <property type="entry name" value="Fil_haemagg_2"/>
    <property type="match status" value="1"/>
</dbReference>
<reference evidence="3 4" key="1">
    <citation type="submission" date="2016-11" db="EMBL/GenBank/DDBJ databases">
        <authorList>
            <person name="Jaros S."/>
            <person name="Januszkiewicz K."/>
            <person name="Wedrychowicz H."/>
        </authorList>
    </citation>
    <scope>NUCLEOTIDE SEQUENCE [LARGE SCALE GENOMIC DNA]</scope>
    <source>
        <strain evidence="3 4">CECT 7868</strain>
    </source>
</reference>
<feature type="region of interest" description="Disordered" evidence="1">
    <location>
        <begin position="73"/>
        <end position="128"/>
    </location>
</feature>
<feature type="compositionally biased region" description="Gly residues" evidence="1">
    <location>
        <begin position="1"/>
        <end position="11"/>
    </location>
</feature>
<evidence type="ECO:0000313" key="4">
    <source>
        <dbReference type="Proteomes" id="UP000184608"/>
    </source>
</evidence>
<evidence type="ECO:0000313" key="3">
    <source>
        <dbReference type="EMBL" id="SHI49350.1"/>
    </source>
</evidence>